<protein>
    <recommendedName>
        <fullName evidence="12">MOZ protein represents a chromatin-associated acetyltransferase</fullName>
    </recommendedName>
</protein>
<sequence>MTFPPSRDHARSYQPPFGCGLLLHRVQSSSTRIASPPMASPRLPFLYPFLFRAVRPVGRSAADPPAAACASRPPSRRRPFSTSTPYKQRGRLPRQRYGTANEPPPHLVQKPAAAAGDSADGKGFRNPDDKQPREEHHGEKHTVGIGSAMSHKGSEPAHEDGALELENQDLSNEGVAETSGDSPRSEPEPESSVEQEGRATRKADGTPLETVLAMPSPAEESDRSKPPHLQPPRYVHHFDTWGLVRHLEQGGFQQKHAVTSMKAVRAILADNMELAQQGLVSKSDVENESYLFRAACSELRTEIQNNRRTETENMRSQRNQLQHEVDILNQRMHQELSSLKDELKGLFDDRKMTVRMEQQAMENKIQELNYRITVTLNSEARSQVEGVRWLLTRRAAMAIAISGLMALSAIYMSKKEKEMEQPPHAGHDRTSPQTGGEGHVSVGGDKAEPKPGSVGEGEGILVSEGGMSLS</sequence>
<gene>
    <name evidence="10" type="ORF">BDY21DRAFT_352702</name>
</gene>
<dbReference type="OrthoDB" id="5424147at2759"/>
<feature type="coiled-coil region" evidence="8">
    <location>
        <begin position="311"/>
        <end position="349"/>
    </location>
</feature>
<dbReference type="PANTHER" id="PTHR14360">
    <property type="entry name" value="PROTEIN FMP32, MITOCHONDRIAL"/>
    <property type="match status" value="1"/>
</dbReference>
<name>A0A6A6NSI4_9PEZI</name>
<dbReference type="PANTHER" id="PTHR14360:SF12">
    <property type="entry name" value="MOZ PROTEIN REPRESENTS A CHROMATIN-ASSOCIATED ACETYLTRANSFERASE"/>
    <property type="match status" value="1"/>
</dbReference>
<feature type="compositionally biased region" description="Basic and acidic residues" evidence="9">
    <location>
        <begin position="119"/>
        <end position="142"/>
    </location>
</feature>
<feature type="compositionally biased region" description="Basic and acidic residues" evidence="9">
    <location>
        <begin position="416"/>
        <end position="430"/>
    </location>
</feature>
<evidence type="ECO:0000256" key="8">
    <source>
        <dbReference type="SAM" id="Coils"/>
    </source>
</evidence>
<feature type="region of interest" description="Disordered" evidence="9">
    <location>
        <begin position="61"/>
        <end position="158"/>
    </location>
</feature>
<dbReference type="GO" id="GO:0005739">
    <property type="term" value="C:mitochondrion"/>
    <property type="evidence" value="ECO:0007669"/>
    <property type="project" value="UniProtKB-SubCell"/>
</dbReference>
<evidence type="ECO:0000256" key="6">
    <source>
        <dbReference type="ARBA" id="ARBA00023128"/>
    </source>
</evidence>
<evidence type="ECO:0000313" key="10">
    <source>
        <dbReference type="EMBL" id="KAF2454382.1"/>
    </source>
</evidence>
<dbReference type="Gene3D" id="1.20.5.340">
    <property type="match status" value="1"/>
</dbReference>
<evidence type="ECO:0008006" key="12">
    <source>
        <dbReference type="Google" id="ProtNLM"/>
    </source>
</evidence>
<feature type="compositionally biased region" description="Low complexity" evidence="9">
    <location>
        <begin position="61"/>
        <end position="73"/>
    </location>
</feature>
<evidence type="ECO:0000256" key="7">
    <source>
        <dbReference type="ARBA" id="ARBA00023136"/>
    </source>
</evidence>
<organism evidence="10 11">
    <name type="scientific">Lineolata rhizophorae</name>
    <dbReference type="NCBI Taxonomy" id="578093"/>
    <lineage>
        <taxon>Eukaryota</taxon>
        <taxon>Fungi</taxon>
        <taxon>Dikarya</taxon>
        <taxon>Ascomycota</taxon>
        <taxon>Pezizomycotina</taxon>
        <taxon>Dothideomycetes</taxon>
        <taxon>Dothideomycetes incertae sedis</taxon>
        <taxon>Lineolatales</taxon>
        <taxon>Lineolataceae</taxon>
        <taxon>Lineolata</taxon>
    </lineage>
</organism>
<dbReference type="EMBL" id="MU001691">
    <property type="protein sequence ID" value="KAF2454382.1"/>
    <property type="molecule type" value="Genomic_DNA"/>
</dbReference>
<reference evidence="10" key="1">
    <citation type="journal article" date="2020" name="Stud. Mycol.">
        <title>101 Dothideomycetes genomes: a test case for predicting lifestyles and emergence of pathogens.</title>
        <authorList>
            <person name="Haridas S."/>
            <person name="Albert R."/>
            <person name="Binder M."/>
            <person name="Bloem J."/>
            <person name="Labutti K."/>
            <person name="Salamov A."/>
            <person name="Andreopoulos B."/>
            <person name="Baker S."/>
            <person name="Barry K."/>
            <person name="Bills G."/>
            <person name="Bluhm B."/>
            <person name="Cannon C."/>
            <person name="Castanera R."/>
            <person name="Culley D."/>
            <person name="Daum C."/>
            <person name="Ezra D."/>
            <person name="Gonzalez J."/>
            <person name="Henrissat B."/>
            <person name="Kuo A."/>
            <person name="Liang C."/>
            <person name="Lipzen A."/>
            <person name="Lutzoni F."/>
            <person name="Magnuson J."/>
            <person name="Mondo S."/>
            <person name="Nolan M."/>
            <person name="Ohm R."/>
            <person name="Pangilinan J."/>
            <person name="Park H.-J."/>
            <person name="Ramirez L."/>
            <person name="Alfaro M."/>
            <person name="Sun H."/>
            <person name="Tritt A."/>
            <person name="Yoshinaga Y."/>
            <person name="Zwiers L.-H."/>
            <person name="Turgeon B."/>
            <person name="Goodwin S."/>
            <person name="Spatafora J."/>
            <person name="Crous P."/>
            <person name="Grigoriev I."/>
        </authorList>
    </citation>
    <scope>NUCLEOTIDE SEQUENCE</scope>
    <source>
        <strain evidence="10">ATCC 16933</strain>
    </source>
</reference>
<comment type="subcellular location">
    <subcellularLocation>
        <location evidence="2">Membrane</location>
    </subcellularLocation>
    <subcellularLocation>
        <location evidence="1">Mitochondrion</location>
    </subcellularLocation>
</comment>
<evidence type="ECO:0000256" key="4">
    <source>
        <dbReference type="ARBA" id="ARBA00022989"/>
    </source>
</evidence>
<evidence type="ECO:0000256" key="1">
    <source>
        <dbReference type="ARBA" id="ARBA00004173"/>
    </source>
</evidence>
<keyword evidence="7" id="KW-0472">Membrane</keyword>
<evidence type="ECO:0000256" key="5">
    <source>
        <dbReference type="ARBA" id="ARBA00023054"/>
    </source>
</evidence>
<keyword evidence="4" id="KW-1133">Transmembrane helix</keyword>
<evidence type="ECO:0000256" key="9">
    <source>
        <dbReference type="SAM" id="MobiDB-lite"/>
    </source>
</evidence>
<keyword evidence="6" id="KW-0496">Mitochondrion</keyword>
<proteinExistence type="predicted"/>
<feature type="compositionally biased region" description="Basic and acidic residues" evidence="9">
    <location>
        <begin position="195"/>
        <end position="204"/>
    </location>
</feature>
<evidence type="ECO:0000256" key="3">
    <source>
        <dbReference type="ARBA" id="ARBA00022692"/>
    </source>
</evidence>
<feature type="region of interest" description="Disordered" evidence="9">
    <location>
        <begin position="416"/>
        <end position="470"/>
    </location>
</feature>
<dbReference type="InterPro" id="IPR024461">
    <property type="entry name" value="CCDC90-like"/>
</dbReference>
<feature type="region of interest" description="Disordered" evidence="9">
    <location>
        <begin position="172"/>
        <end position="209"/>
    </location>
</feature>
<keyword evidence="3" id="KW-0812">Transmembrane</keyword>
<evidence type="ECO:0000256" key="2">
    <source>
        <dbReference type="ARBA" id="ARBA00004370"/>
    </source>
</evidence>
<keyword evidence="5 8" id="KW-0175">Coiled coil</keyword>
<dbReference type="Pfam" id="PF07798">
    <property type="entry name" value="CCDC90-like"/>
    <property type="match status" value="1"/>
</dbReference>
<accession>A0A6A6NSI4</accession>
<keyword evidence="11" id="KW-1185">Reference proteome</keyword>
<dbReference type="Proteomes" id="UP000799766">
    <property type="component" value="Unassembled WGS sequence"/>
</dbReference>
<dbReference type="GO" id="GO:0016020">
    <property type="term" value="C:membrane"/>
    <property type="evidence" value="ECO:0007669"/>
    <property type="project" value="UniProtKB-SubCell"/>
</dbReference>
<dbReference type="AlphaFoldDB" id="A0A6A6NSI4"/>
<evidence type="ECO:0000313" key="11">
    <source>
        <dbReference type="Proteomes" id="UP000799766"/>
    </source>
</evidence>